<evidence type="ECO:0000256" key="1">
    <source>
        <dbReference type="RuleBase" id="RU000662"/>
    </source>
</evidence>
<dbReference type="GO" id="GO:0003735">
    <property type="term" value="F:structural constituent of ribosome"/>
    <property type="evidence" value="ECO:0007669"/>
    <property type="project" value="InterPro"/>
</dbReference>
<accession>A0A8J5SQ28</accession>
<proteinExistence type="inferred from homology"/>
<reference evidence="3" key="2">
    <citation type="submission" date="2021-02" db="EMBL/GenBank/DDBJ databases">
        <authorList>
            <person name="Kimball J.A."/>
            <person name="Haas M.W."/>
            <person name="Macchietto M."/>
            <person name="Kono T."/>
            <person name="Duquette J."/>
            <person name="Shao M."/>
        </authorList>
    </citation>
    <scope>NUCLEOTIDE SEQUENCE</scope>
    <source>
        <tissue evidence="3">Fresh leaf tissue</tissue>
    </source>
</reference>
<keyword evidence="1" id="KW-0689">Ribosomal protein</keyword>
<dbReference type="GO" id="GO:0002181">
    <property type="term" value="P:cytoplasmic translation"/>
    <property type="evidence" value="ECO:0007669"/>
    <property type="project" value="TreeGrafter"/>
</dbReference>
<organism evidence="3 4">
    <name type="scientific">Zizania palustris</name>
    <name type="common">Northern wild rice</name>
    <dbReference type="NCBI Taxonomy" id="103762"/>
    <lineage>
        <taxon>Eukaryota</taxon>
        <taxon>Viridiplantae</taxon>
        <taxon>Streptophyta</taxon>
        <taxon>Embryophyta</taxon>
        <taxon>Tracheophyta</taxon>
        <taxon>Spermatophyta</taxon>
        <taxon>Magnoliopsida</taxon>
        <taxon>Liliopsida</taxon>
        <taxon>Poales</taxon>
        <taxon>Poaceae</taxon>
        <taxon>BOP clade</taxon>
        <taxon>Oryzoideae</taxon>
        <taxon>Oryzeae</taxon>
        <taxon>Zizaniinae</taxon>
        <taxon>Zizania</taxon>
    </lineage>
</organism>
<dbReference type="PROSITE" id="PS01170">
    <property type="entry name" value="RIBOSOMAL_L6E"/>
    <property type="match status" value="1"/>
</dbReference>
<name>A0A8J5SQ28_ZIZPA</name>
<dbReference type="GO" id="GO:0022625">
    <property type="term" value="C:cytosolic large ribosomal subunit"/>
    <property type="evidence" value="ECO:0007669"/>
    <property type="project" value="TreeGrafter"/>
</dbReference>
<dbReference type="InterPro" id="IPR000915">
    <property type="entry name" value="60S_ribosomal_eL6"/>
</dbReference>
<evidence type="ECO:0000313" key="4">
    <source>
        <dbReference type="Proteomes" id="UP000729402"/>
    </source>
</evidence>
<dbReference type="AlphaFoldDB" id="A0A8J5SQ28"/>
<dbReference type="GO" id="GO:0003723">
    <property type="term" value="F:RNA binding"/>
    <property type="evidence" value="ECO:0007669"/>
    <property type="project" value="TreeGrafter"/>
</dbReference>
<evidence type="ECO:0000313" key="3">
    <source>
        <dbReference type="EMBL" id="KAG8064810.1"/>
    </source>
</evidence>
<dbReference type="Pfam" id="PF01159">
    <property type="entry name" value="Ribosomal_L6e"/>
    <property type="match status" value="1"/>
</dbReference>
<comment type="similarity">
    <text evidence="1">Belongs to the eukaryotic ribosomal protein eL6 family.</text>
</comment>
<feature type="region of interest" description="Disordered" evidence="2">
    <location>
        <begin position="46"/>
        <end position="82"/>
    </location>
</feature>
<dbReference type="InterPro" id="IPR049633">
    <property type="entry name" value="Ribosomal_eL6_CS"/>
</dbReference>
<keyword evidence="4" id="KW-1185">Reference proteome</keyword>
<evidence type="ECO:0000256" key="2">
    <source>
        <dbReference type="SAM" id="MobiDB-lite"/>
    </source>
</evidence>
<sequence>MSGPYKINGVPIRRVNQAYVIATSTKVDIFGVDVEKINDKYFARDKKKKAKKTEGELLRQRKRQRRTCQSSKRKTRRPLMLR</sequence>
<dbReference type="OrthoDB" id="2436667at2759"/>
<comment type="caution">
    <text evidence="3">The sequence shown here is derived from an EMBL/GenBank/DDBJ whole genome shotgun (WGS) entry which is preliminary data.</text>
</comment>
<keyword evidence="1" id="KW-0687">Ribonucleoprotein</keyword>
<dbReference type="EMBL" id="JAAALK010000285">
    <property type="protein sequence ID" value="KAG8064810.1"/>
    <property type="molecule type" value="Genomic_DNA"/>
</dbReference>
<dbReference type="GO" id="GO:0000027">
    <property type="term" value="P:ribosomal large subunit assembly"/>
    <property type="evidence" value="ECO:0007669"/>
    <property type="project" value="TreeGrafter"/>
</dbReference>
<dbReference type="Proteomes" id="UP000729402">
    <property type="component" value="Unassembled WGS sequence"/>
</dbReference>
<dbReference type="PANTHER" id="PTHR10715">
    <property type="entry name" value="60S RIBOSOMAL PROTEIN L6"/>
    <property type="match status" value="1"/>
</dbReference>
<gene>
    <name evidence="3" type="ORF">GUJ93_ZPchr0004g39428</name>
</gene>
<protein>
    <recommendedName>
        <fullName evidence="1">60S ribosomal protein L6</fullName>
    </recommendedName>
</protein>
<feature type="compositionally biased region" description="Basic residues" evidence="2">
    <location>
        <begin position="60"/>
        <end position="82"/>
    </location>
</feature>
<reference evidence="3" key="1">
    <citation type="journal article" date="2021" name="bioRxiv">
        <title>Whole Genome Assembly and Annotation of Northern Wild Rice, Zizania palustris L., Supports a Whole Genome Duplication in the Zizania Genus.</title>
        <authorList>
            <person name="Haas M."/>
            <person name="Kono T."/>
            <person name="Macchietto M."/>
            <person name="Millas R."/>
            <person name="McGilp L."/>
            <person name="Shao M."/>
            <person name="Duquette J."/>
            <person name="Hirsch C.N."/>
            <person name="Kimball J."/>
        </authorList>
    </citation>
    <scope>NUCLEOTIDE SEQUENCE</scope>
    <source>
        <tissue evidence="3">Fresh leaf tissue</tissue>
    </source>
</reference>
<dbReference type="PANTHER" id="PTHR10715:SF0">
    <property type="entry name" value="LARGE RIBOSOMAL SUBUNIT PROTEIN EL6"/>
    <property type="match status" value="1"/>
</dbReference>